<protein>
    <submittedName>
        <fullName evidence="2">Uncharacterized protein</fullName>
    </submittedName>
</protein>
<organism evidence="2 3">
    <name type="scientific">Halobacteriovorax vibrionivorans</name>
    <dbReference type="NCBI Taxonomy" id="2152716"/>
    <lineage>
        <taxon>Bacteria</taxon>
        <taxon>Pseudomonadati</taxon>
        <taxon>Bdellovibrionota</taxon>
        <taxon>Bacteriovoracia</taxon>
        <taxon>Bacteriovoracales</taxon>
        <taxon>Halobacteriovoraceae</taxon>
        <taxon>Halobacteriovorax</taxon>
    </lineage>
</organism>
<evidence type="ECO:0000256" key="1">
    <source>
        <dbReference type="SAM" id="Phobius"/>
    </source>
</evidence>
<reference evidence="3" key="1">
    <citation type="journal article" date="2019" name="Int. J. Syst. Evol. Microbiol.">
        <title>Halobacteriovorax valvorus sp. nov., a novel prokaryotic predator isolated from coastal seawater of China.</title>
        <authorList>
            <person name="Chen M.-X."/>
        </authorList>
    </citation>
    <scope>NUCLEOTIDE SEQUENCE [LARGE SCALE GENOMIC DNA]</scope>
    <source>
        <strain evidence="3">BL9</strain>
    </source>
</reference>
<keyword evidence="1" id="KW-1133">Transmembrane helix</keyword>
<accession>A0ABY0IEH6</accession>
<feature type="transmembrane region" description="Helical" evidence="1">
    <location>
        <begin position="6"/>
        <end position="23"/>
    </location>
</feature>
<proteinExistence type="predicted"/>
<evidence type="ECO:0000313" key="2">
    <source>
        <dbReference type="EMBL" id="RZF21366.1"/>
    </source>
</evidence>
<dbReference type="Proteomes" id="UP000443582">
    <property type="component" value="Unassembled WGS sequence"/>
</dbReference>
<comment type="caution">
    <text evidence="2">The sequence shown here is derived from an EMBL/GenBank/DDBJ whole genome shotgun (WGS) entry which is preliminary data.</text>
</comment>
<evidence type="ECO:0000313" key="3">
    <source>
        <dbReference type="Proteomes" id="UP000443582"/>
    </source>
</evidence>
<keyword evidence="1" id="KW-0472">Membrane</keyword>
<keyword evidence="1" id="KW-0812">Transmembrane</keyword>
<gene>
    <name evidence="2" type="ORF">DAY19_06690</name>
</gene>
<keyword evidence="3" id="KW-1185">Reference proteome</keyword>
<name>A0ABY0IEH6_9BACT</name>
<dbReference type="EMBL" id="QDKL01000002">
    <property type="protein sequence ID" value="RZF21366.1"/>
    <property type="molecule type" value="Genomic_DNA"/>
</dbReference>
<dbReference type="RefSeq" id="WP_114706433.1">
    <property type="nucleotide sequence ID" value="NZ_QDKL01000002.1"/>
</dbReference>
<sequence length="101" mass="11984">MKVVPFFISTILILTVFLAGISVSEKYRCKNMMVFRSYVHTLANTHHKNERFKHFSCESLISLKRWIDPNSQLTFVKTKTEKFLIYKGKKHYLRMKDGLKP</sequence>